<reference evidence="9 10" key="1">
    <citation type="submission" date="2019-03" db="EMBL/GenBank/DDBJ databases">
        <authorList>
            <person name="Gonzalez-Pimentel J.L."/>
        </authorList>
    </citation>
    <scope>NUCLEOTIDE SEQUENCE [LARGE SCALE GENOMIC DNA]</scope>
    <source>
        <strain evidence="9 10">JCM 31289</strain>
    </source>
</reference>
<dbReference type="RefSeq" id="WP_135338226.1">
    <property type="nucleotide sequence ID" value="NZ_JBHLTX010000005.1"/>
</dbReference>
<feature type="domain" description="Thioredoxin-like fold" evidence="8">
    <location>
        <begin position="81"/>
        <end position="252"/>
    </location>
</feature>
<evidence type="ECO:0000256" key="2">
    <source>
        <dbReference type="ARBA" id="ARBA00022729"/>
    </source>
</evidence>
<evidence type="ECO:0000259" key="8">
    <source>
        <dbReference type="Pfam" id="PF13462"/>
    </source>
</evidence>
<evidence type="ECO:0000313" key="10">
    <source>
        <dbReference type="Proteomes" id="UP000297948"/>
    </source>
</evidence>
<dbReference type="SUPFAM" id="SSF52833">
    <property type="entry name" value="Thioredoxin-like"/>
    <property type="match status" value="1"/>
</dbReference>
<keyword evidence="7" id="KW-0812">Transmembrane</keyword>
<dbReference type="CDD" id="cd02972">
    <property type="entry name" value="DsbA_family"/>
    <property type="match status" value="1"/>
</dbReference>
<keyword evidence="4" id="KW-1015">Disulfide bond</keyword>
<accession>A0A4Z0HDA4</accession>
<dbReference type="EMBL" id="SRID01000047">
    <property type="protein sequence ID" value="TGB14765.1"/>
    <property type="molecule type" value="Genomic_DNA"/>
</dbReference>
<feature type="compositionally biased region" description="Basic residues" evidence="6">
    <location>
        <begin position="14"/>
        <end position="23"/>
    </location>
</feature>
<protein>
    <recommendedName>
        <fullName evidence="8">Thioredoxin-like fold domain-containing protein</fullName>
    </recommendedName>
</protein>
<dbReference type="OrthoDB" id="4135024at2"/>
<keyword evidence="2" id="KW-0732">Signal</keyword>
<dbReference type="AlphaFoldDB" id="A0A4Z0HDA4"/>
<comment type="caution">
    <text evidence="9">The sequence shown here is derived from an EMBL/GenBank/DDBJ whole genome shotgun (WGS) entry which is preliminary data.</text>
</comment>
<evidence type="ECO:0000256" key="4">
    <source>
        <dbReference type="ARBA" id="ARBA00023157"/>
    </source>
</evidence>
<dbReference type="PANTHER" id="PTHR13887:SF14">
    <property type="entry name" value="DISULFIDE BOND FORMATION PROTEIN D"/>
    <property type="match status" value="1"/>
</dbReference>
<comment type="similarity">
    <text evidence="1">Belongs to the thioredoxin family. DsbA subfamily.</text>
</comment>
<evidence type="ECO:0000256" key="7">
    <source>
        <dbReference type="SAM" id="Phobius"/>
    </source>
</evidence>
<keyword evidence="7" id="KW-1133">Transmembrane helix</keyword>
<proteinExistence type="inferred from homology"/>
<dbReference type="Proteomes" id="UP000297948">
    <property type="component" value="Unassembled WGS sequence"/>
</dbReference>
<evidence type="ECO:0000256" key="3">
    <source>
        <dbReference type="ARBA" id="ARBA00023002"/>
    </source>
</evidence>
<evidence type="ECO:0000256" key="6">
    <source>
        <dbReference type="SAM" id="MobiDB-lite"/>
    </source>
</evidence>
<dbReference type="GO" id="GO:0016491">
    <property type="term" value="F:oxidoreductase activity"/>
    <property type="evidence" value="ECO:0007669"/>
    <property type="project" value="UniProtKB-KW"/>
</dbReference>
<evidence type="ECO:0000313" key="9">
    <source>
        <dbReference type="EMBL" id="TGB14765.1"/>
    </source>
</evidence>
<dbReference type="InterPro" id="IPR012336">
    <property type="entry name" value="Thioredoxin-like_fold"/>
</dbReference>
<keyword evidence="3" id="KW-0560">Oxidoreductase</keyword>
<organism evidence="9 10">
    <name type="scientific">Streptomyces palmae</name>
    <dbReference type="NCBI Taxonomy" id="1701085"/>
    <lineage>
        <taxon>Bacteria</taxon>
        <taxon>Bacillati</taxon>
        <taxon>Actinomycetota</taxon>
        <taxon>Actinomycetes</taxon>
        <taxon>Kitasatosporales</taxon>
        <taxon>Streptomycetaceae</taxon>
        <taxon>Streptomyces</taxon>
    </lineage>
</organism>
<dbReference type="Pfam" id="PF13462">
    <property type="entry name" value="Thioredoxin_4"/>
    <property type="match status" value="1"/>
</dbReference>
<dbReference type="PANTHER" id="PTHR13887">
    <property type="entry name" value="GLUTATHIONE S-TRANSFERASE KAPPA"/>
    <property type="match status" value="1"/>
</dbReference>
<evidence type="ECO:0000256" key="1">
    <source>
        <dbReference type="ARBA" id="ARBA00005791"/>
    </source>
</evidence>
<keyword evidence="7" id="KW-0472">Membrane</keyword>
<feature type="region of interest" description="Disordered" evidence="6">
    <location>
        <begin position="1"/>
        <end position="23"/>
    </location>
</feature>
<sequence>MSQRNGEGQGGARARLRAQQRRDRARAKRRRVLLVAVAAVAVLGAAAGIGVLVSHRGRGGGTGPVVAPAGATGPDKLVIPVGRAGAPATLSVYEDFRCPACKQFEDTFRGTIHDLTGKGTMKAEYRLVTIIDGNLGGSGSLNAANAAACAQDLGGFPAYHDVLYTHQPIETDDAYADKDTLIKLAGTVGGLDTPAFRRCVREGVHNGWVRKSTKDFSNSGFNATPTVLLNGKNVYADTKHPLTPQRLRSLVEQAAKG</sequence>
<dbReference type="Gene3D" id="3.40.30.10">
    <property type="entry name" value="Glutaredoxin"/>
    <property type="match status" value="1"/>
</dbReference>
<feature type="transmembrane region" description="Helical" evidence="7">
    <location>
        <begin position="32"/>
        <end position="53"/>
    </location>
</feature>
<gene>
    <name evidence="9" type="ORF">E4099_07855</name>
</gene>
<keyword evidence="5" id="KW-0676">Redox-active center</keyword>
<keyword evidence="10" id="KW-1185">Reference proteome</keyword>
<evidence type="ECO:0000256" key="5">
    <source>
        <dbReference type="ARBA" id="ARBA00023284"/>
    </source>
</evidence>
<name>A0A4Z0HDA4_9ACTN</name>
<dbReference type="InterPro" id="IPR036249">
    <property type="entry name" value="Thioredoxin-like_sf"/>
</dbReference>